<feature type="signal peptide" evidence="3">
    <location>
        <begin position="1"/>
        <end position="35"/>
    </location>
</feature>
<feature type="compositionally biased region" description="Polar residues" evidence="2">
    <location>
        <begin position="522"/>
        <end position="532"/>
    </location>
</feature>
<evidence type="ECO:0000256" key="3">
    <source>
        <dbReference type="SAM" id="SignalP"/>
    </source>
</evidence>
<sequence length="2316" mass="247510">MVKKFRKHSRTGVTFISAIAIALGGTAVVSTPATAQDASGENTENVTLDSGIGKNSKYNGTVGLVSEAQNNLPAGSCSFSYGAGDGDNGIANTAGLRYWTTNPSPTSSDKRTFGIDLHFDNSQGRTFVEWSVTDSAKSLPASRANLPALEKGSKAVKEGTFITHTADEIAKVSGKRQNEFDVSSELTGEKIAEMASDKGVTIGWRGQYSEDLPNEKFLNGENFGVYGTVNPWPGEYNNCSPIKVTWESIEKKVITPGEPQRIGKVDLGTDGAELKNRLVVEAYDSQGKFLGTSDPAESGGEKLLEIGADGTMTLTWPKYVGTELNAQQGIRFAVFAKPRSVDELKAIAAADDATYNPVVADESVNTLERYNKPNLLSTWQGSLDDTQFHDPFYEEPQRTIISGVESKNGPVATEPQRVTFKQNPKKPEFDLRKLKENNNATIELDTEHVYSGWKAEMDPNTYEVTVTAPKNPLVGTFAMPKVIVTYSNGSQDILPLLVTVAPNDTQKTDLTSGGLVKGAPGSTMTSNLTRTPVYNKRPASTPKEWKVEGVPEGWTVKVENDTVTAVAPADAPHGTKITPTVTAVYPDGTTDTVTVQFAVEQNVKVPRYASESGKPGDPLTLTPTQPPTGLGGNEADEEPNRYTFPDDSLEYTVGDWKVTIDPKTGALTTTVPESALPGAFITVPVKTHYASGSPAQQTSGTYVVIGDGTGTDVAHYPPRVTRAGQPVTSKLNTKLEDPESATYTLPPRSEWPAGWEFTIDKAGNVTSTPPADAAPNTLITIPVKVNYPDGSEGEVPAEVKVVGTDAEVNDPQYPTERGKPDDEVTSTVDTSRMHEGKAKKYSIITDPKAPGYIAPPARLGSWDEVKIDPNTGKITTKIPVNALPGSSADIPVLVTYKDGTKDITKATVVVESKRSQVYSPEYKQQVTKPGKEIGSPVLGGAKKEDLAAENPYSVPKKVGEWEVRVDENGQVFAKPPADAKSGDSIDVPVKVTYEDGSSKEVFAAFVVKTLDKDVHEPVYPVESTTPGKPVKRNVAPPALPKGSTFKINQPNNGWKYELNPQTGEITVTPPADAKPGDKDVQNVTVTYPDGSTEEIPVTTVVNLTNNYEAEPVYPAENVYPGEDAKSPLNVEKPDGLAFAAENPYAITPQGDDATNWKPTGKNNEFGNPIYEFITNNGVWTVSLDNLGNVLSKAPKDAKPGDQINVPVTVTYSDGSTDLANAPIVVVDRPTRKVPFDVEYKYDNTVPAGEYRVEKEGKPGTEHQLKDGTWKQTEAPVNEVVVVGTKHAVNEGKAEWTAPVPYDTILRENTELKPGEVKEVQAGELGEKRYTATFRGQNGNTTGTNKVETVKQSKARIIEYGPGLDPQQLVTTTKKPVPFEVKVIEDPNLPAGEFKVEQKGAAGEETETSTQILVDGKPFGEPAVKSEQTKAPKEEIIRVGTKPAESTKSESWKEPVPFDTEFKPNPALKPGEVKVTVDGTPGEKTVTVNTKTVGTETTIERTQNVDTPAVNRVVEYGPTPADTEVTDTVERDVPFETEVVEDPTLPAGTIVREAEGKPGKETVTTTQKIVAGKPEGKPTQTVNRTQEPVNGKVRVGTGEVSADYDPQTTEPGSTVTVANKKTDNPAGTTYKVQDGWKAPAGWTVNVDEKTGHVTVEAPKTARAGDSITVPVVTQNGKVTSTTDATVVVRGKVVTDAPYNIKYETDPNLEAGKYEVVTPGKPGKQEYQNDGTWKVTEAPTDEVVKIGTKQPTGAKDVTWTVPTMFETELRPNPELAAGEINEVQPGIEGETTHTAKFAFDGTQATVTESTETKAPQKRIVEYGPSLGENTLVTTTKKPVPFEVEVIEDPNLPAGTVQTEQNGEAGEETETSTQKLVDGKPSGDAVVKSERTKEPVKHIIRVGTKPAETPAPKTLTEKVPFETEFRINRDLEPGTTRVLTQGVPGEKTITVTTTNVNGKIEVKTEENVTTAPVTHVVEYNPDATTGEVTNTVERDIPFQTEVIEDPTLEAGKVIREKEGVLGKEKVTTTQKVEGSQPVGDPVVTTETITPAVDAVIRVGTKPADPSVTPGDDNPGTKPGEQPGGKPGGQPGGEPGTKPGGEPGTKPGEKPGTKPGEQPGDKPGTKPGDKPGDNPDDKPADPNKSSNTWDRCVANFSSANNPLLWLIPIGIMAAIGVPVARHLQPQINQAIGNINAQFNALTEQHRRNQPNFGNGGHGIEQPEWMRQAQAELQGHINRANEAFAPYQKYAEPVGIGLGIVAAGLVALGLMYQACTPEGFNNWGSSNTGDADNSGSSATDGGSSEAGAAGSESSNGGSSTK</sequence>
<feature type="domain" description="G5" evidence="4">
    <location>
        <begin position="1902"/>
        <end position="1980"/>
    </location>
</feature>
<dbReference type="SMART" id="SM01208">
    <property type="entry name" value="G5"/>
    <property type="match status" value="10"/>
</dbReference>
<feature type="domain" description="G5" evidence="4">
    <location>
        <begin position="1747"/>
        <end position="1824"/>
    </location>
</feature>
<evidence type="ECO:0000256" key="2">
    <source>
        <dbReference type="SAM" id="MobiDB-lite"/>
    </source>
</evidence>
<dbReference type="PROSITE" id="PS51109">
    <property type="entry name" value="G5"/>
    <property type="match status" value="8"/>
</dbReference>
<gene>
    <name evidence="5" type="ORF">ATK06_0853</name>
</gene>
<feature type="domain" description="G5" evidence="4">
    <location>
        <begin position="1979"/>
        <end position="2059"/>
    </location>
</feature>
<dbReference type="InterPro" id="IPR046774">
    <property type="entry name" value="pAdhesive_10"/>
</dbReference>
<feature type="region of interest" description="Disordered" evidence="2">
    <location>
        <begin position="808"/>
        <end position="833"/>
    </location>
</feature>
<accession>A0A2A9DME3</accession>
<evidence type="ECO:0000313" key="5">
    <source>
        <dbReference type="EMBL" id="PFG27774.1"/>
    </source>
</evidence>
<feature type="compositionally biased region" description="Gly residues" evidence="2">
    <location>
        <begin position="2078"/>
        <end position="2099"/>
    </location>
</feature>
<feature type="domain" description="G5" evidence="4">
    <location>
        <begin position="1441"/>
        <end position="1519"/>
    </location>
</feature>
<dbReference type="Gene3D" id="2.20.230.30">
    <property type="match status" value="2"/>
</dbReference>
<dbReference type="OrthoDB" id="3268481at2"/>
<keyword evidence="6" id="KW-1185">Reference proteome</keyword>
<feature type="compositionally biased region" description="Basic and acidic residues" evidence="2">
    <location>
        <begin position="2115"/>
        <end position="2137"/>
    </location>
</feature>
<feature type="chain" id="PRO_5012631530" evidence="3">
    <location>
        <begin position="36"/>
        <end position="2316"/>
    </location>
</feature>
<comment type="caution">
    <text evidence="5">The sequence shown here is derived from an EMBL/GenBank/DDBJ whole genome shotgun (WGS) entry which is preliminary data.</text>
</comment>
<organism evidence="5 6">
    <name type="scientific">Corynebacterium renale</name>
    <dbReference type="NCBI Taxonomy" id="1724"/>
    <lineage>
        <taxon>Bacteria</taxon>
        <taxon>Bacillati</taxon>
        <taxon>Actinomycetota</taxon>
        <taxon>Actinomycetes</taxon>
        <taxon>Mycobacteriales</taxon>
        <taxon>Corynebacteriaceae</taxon>
        <taxon>Corynebacterium</taxon>
    </lineage>
</organism>
<reference evidence="5 6" key="1">
    <citation type="submission" date="2017-10" db="EMBL/GenBank/DDBJ databases">
        <title>Sequencing the genomes of 1000 actinobacteria strains.</title>
        <authorList>
            <person name="Klenk H.-P."/>
        </authorList>
    </citation>
    <scope>NUCLEOTIDE SEQUENCE [LARGE SCALE GENOMIC DNA]</scope>
    <source>
        <strain evidence="5 6">DSM 20688</strain>
    </source>
</reference>
<dbReference type="NCBIfam" id="NF038186">
    <property type="entry name" value="YPDG_rpt"/>
    <property type="match status" value="6"/>
</dbReference>
<feature type="region of interest" description="Disordered" evidence="2">
    <location>
        <begin position="511"/>
        <end position="540"/>
    </location>
</feature>
<dbReference type="Proteomes" id="UP000221653">
    <property type="component" value="Unassembled WGS sequence"/>
</dbReference>
<feature type="region of interest" description="Disordered" evidence="2">
    <location>
        <begin position="2279"/>
        <end position="2316"/>
    </location>
</feature>
<evidence type="ECO:0000259" key="4">
    <source>
        <dbReference type="PROSITE" id="PS51109"/>
    </source>
</evidence>
<feature type="region of interest" description="Disordered" evidence="2">
    <location>
        <begin position="2054"/>
        <end position="2143"/>
    </location>
</feature>
<feature type="region of interest" description="Disordered" evidence="2">
    <location>
        <begin position="1849"/>
        <end position="1891"/>
    </location>
</feature>
<dbReference type="InterPro" id="IPR011098">
    <property type="entry name" value="G5_dom"/>
</dbReference>
<dbReference type="InterPro" id="IPR044055">
    <property type="entry name" value="RibLong"/>
</dbReference>
<feature type="compositionally biased region" description="Low complexity" evidence="2">
    <location>
        <begin position="2284"/>
        <end position="2316"/>
    </location>
</feature>
<feature type="region of interest" description="Disordered" evidence="2">
    <location>
        <begin position="1440"/>
        <end position="1468"/>
    </location>
</feature>
<feature type="domain" description="G5" evidence="4">
    <location>
        <begin position="1823"/>
        <end position="1903"/>
    </location>
</feature>
<dbReference type="Gene3D" id="2.20.230.10">
    <property type="entry name" value="Resuscitation-promoting factor rpfb"/>
    <property type="match status" value="7"/>
</dbReference>
<name>A0A2A9DME3_9CORY</name>
<feature type="region of interest" description="Disordered" evidence="2">
    <location>
        <begin position="608"/>
        <end position="639"/>
    </location>
</feature>
<dbReference type="Pfam" id="PF20592">
    <property type="entry name" value="pAdhesive_10"/>
    <property type="match status" value="1"/>
</dbReference>
<feature type="domain" description="G5" evidence="4">
    <location>
        <begin position="1362"/>
        <end position="1442"/>
    </location>
</feature>
<dbReference type="RefSeq" id="WP_098388887.1">
    <property type="nucleotide sequence ID" value="NZ_LS483464.1"/>
</dbReference>
<dbReference type="Pfam" id="PF18957">
    <property type="entry name" value="RibLong"/>
    <property type="match status" value="7"/>
</dbReference>
<proteinExistence type="predicted"/>
<feature type="domain" description="G5" evidence="4">
    <location>
        <begin position="1518"/>
        <end position="1598"/>
    </location>
</feature>
<keyword evidence="1 3" id="KW-0732">Signal</keyword>
<dbReference type="Pfam" id="PF07501">
    <property type="entry name" value="G5"/>
    <property type="match status" value="9"/>
</dbReference>
<feature type="region of interest" description="Disordered" evidence="2">
    <location>
        <begin position="1019"/>
        <end position="1052"/>
    </location>
</feature>
<dbReference type="STRING" id="1724.GCA_001044175_02462"/>
<protein>
    <submittedName>
        <fullName evidence="5">Surface rod structure-forming protein G</fullName>
    </submittedName>
</protein>
<evidence type="ECO:0000256" key="1">
    <source>
        <dbReference type="ARBA" id="ARBA00022729"/>
    </source>
</evidence>
<dbReference type="EMBL" id="PDJF01000001">
    <property type="protein sequence ID" value="PFG27774.1"/>
    <property type="molecule type" value="Genomic_DNA"/>
</dbReference>
<feature type="domain" description="G5" evidence="4">
    <location>
        <begin position="1285"/>
        <end position="1363"/>
    </location>
</feature>
<evidence type="ECO:0000313" key="6">
    <source>
        <dbReference type="Proteomes" id="UP000221653"/>
    </source>
</evidence>